<dbReference type="Proteomes" id="UP000012174">
    <property type="component" value="Unassembled WGS sequence"/>
</dbReference>
<evidence type="ECO:0000313" key="3">
    <source>
        <dbReference type="Proteomes" id="UP000012174"/>
    </source>
</evidence>
<dbReference type="KEGG" id="ela:UCREL1_3909"/>
<dbReference type="Pfam" id="PF06985">
    <property type="entry name" value="HET"/>
    <property type="match status" value="1"/>
</dbReference>
<dbReference type="PANTHER" id="PTHR10622:SF10">
    <property type="entry name" value="HET DOMAIN-CONTAINING PROTEIN"/>
    <property type="match status" value="1"/>
</dbReference>
<dbReference type="InterPro" id="IPR010730">
    <property type="entry name" value="HET"/>
</dbReference>
<evidence type="ECO:0000259" key="1">
    <source>
        <dbReference type="Pfam" id="PF06985"/>
    </source>
</evidence>
<reference evidence="3" key="1">
    <citation type="journal article" date="2013" name="Genome Announc.">
        <title>Draft genome sequence of the grapevine dieback fungus Eutypa lata UCR-EL1.</title>
        <authorList>
            <person name="Blanco-Ulate B."/>
            <person name="Rolshausen P.E."/>
            <person name="Cantu D."/>
        </authorList>
    </citation>
    <scope>NUCLEOTIDE SEQUENCE [LARGE SCALE GENOMIC DNA]</scope>
    <source>
        <strain evidence="3">UCR-EL1</strain>
    </source>
</reference>
<feature type="domain" description="Heterokaryon incompatibility" evidence="1">
    <location>
        <begin position="22"/>
        <end position="89"/>
    </location>
</feature>
<name>M7SXQ8_EUTLA</name>
<accession>M7SXQ8</accession>
<dbReference type="PANTHER" id="PTHR10622">
    <property type="entry name" value="HET DOMAIN-CONTAINING PROTEIN"/>
    <property type="match status" value="1"/>
</dbReference>
<protein>
    <submittedName>
        <fullName evidence="2">Putative het domain-containing protein</fullName>
    </submittedName>
</protein>
<evidence type="ECO:0000313" key="2">
    <source>
        <dbReference type="EMBL" id="EMR69067.1"/>
    </source>
</evidence>
<proteinExistence type="predicted"/>
<organism evidence="2 3">
    <name type="scientific">Eutypa lata (strain UCR-EL1)</name>
    <name type="common">Grapevine dieback disease fungus</name>
    <name type="synonym">Eutypa armeniacae</name>
    <dbReference type="NCBI Taxonomy" id="1287681"/>
    <lineage>
        <taxon>Eukaryota</taxon>
        <taxon>Fungi</taxon>
        <taxon>Dikarya</taxon>
        <taxon>Ascomycota</taxon>
        <taxon>Pezizomycotina</taxon>
        <taxon>Sordariomycetes</taxon>
        <taxon>Xylariomycetidae</taxon>
        <taxon>Xylariales</taxon>
        <taxon>Diatrypaceae</taxon>
        <taxon>Eutypa</taxon>
    </lineage>
</organism>
<dbReference type="AlphaFoldDB" id="M7SXQ8"/>
<dbReference type="OrthoDB" id="674604at2759"/>
<dbReference type="STRING" id="1287681.M7SXQ8"/>
<keyword evidence="3" id="KW-1185">Reference proteome</keyword>
<sequence length="96" mass="11112">MRLVNVETYELKEFFNEKAPPYAILSHTWGAEEVTLQNWARLKYDDSIKVKAGFQKIKGACRQAKKDNIEWLWCDTNCIDKSSSAELKTLKSVMPI</sequence>
<gene>
    <name evidence="2" type="ORF">UCREL1_3909</name>
</gene>
<dbReference type="EMBL" id="KB706136">
    <property type="protein sequence ID" value="EMR69067.1"/>
    <property type="molecule type" value="Genomic_DNA"/>
</dbReference>
<dbReference type="HOGENOM" id="CLU_000288_138_5_1"/>